<feature type="non-terminal residue" evidence="1">
    <location>
        <position position="63"/>
    </location>
</feature>
<comment type="caution">
    <text evidence="1">The sequence shown here is derived from an EMBL/GenBank/DDBJ whole genome shotgun (WGS) entry which is preliminary data.</text>
</comment>
<protein>
    <submittedName>
        <fullName evidence="1">18930_t:CDS:1</fullName>
    </submittedName>
</protein>
<dbReference type="Proteomes" id="UP000789920">
    <property type="component" value="Unassembled WGS sequence"/>
</dbReference>
<feature type="non-terminal residue" evidence="1">
    <location>
        <position position="1"/>
    </location>
</feature>
<organism evidence="1 2">
    <name type="scientific">Racocetra persica</name>
    <dbReference type="NCBI Taxonomy" id="160502"/>
    <lineage>
        <taxon>Eukaryota</taxon>
        <taxon>Fungi</taxon>
        <taxon>Fungi incertae sedis</taxon>
        <taxon>Mucoromycota</taxon>
        <taxon>Glomeromycotina</taxon>
        <taxon>Glomeromycetes</taxon>
        <taxon>Diversisporales</taxon>
        <taxon>Gigasporaceae</taxon>
        <taxon>Racocetra</taxon>
    </lineage>
</organism>
<proteinExistence type="predicted"/>
<evidence type="ECO:0000313" key="1">
    <source>
        <dbReference type="EMBL" id="CAG8847787.1"/>
    </source>
</evidence>
<name>A0ACA9SU74_9GLOM</name>
<sequence length="63" mass="7341">DNSPMLKKLINELTTASTQQISSKKYYHFEDASNALVDDKIREHILDQDKIIKHILDQDKITE</sequence>
<dbReference type="EMBL" id="CAJVQC010157664">
    <property type="protein sequence ID" value="CAG8847787.1"/>
    <property type="molecule type" value="Genomic_DNA"/>
</dbReference>
<accession>A0ACA9SU74</accession>
<keyword evidence="2" id="KW-1185">Reference proteome</keyword>
<gene>
    <name evidence="1" type="ORF">RPERSI_LOCUS34807</name>
</gene>
<evidence type="ECO:0000313" key="2">
    <source>
        <dbReference type="Proteomes" id="UP000789920"/>
    </source>
</evidence>
<reference evidence="1" key="1">
    <citation type="submission" date="2021-06" db="EMBL/GenBank/DDBJ databases">
        <authorList>
            <person name="Kallberg Y."/>
            <person name="Tangrot J."/>
            <person name="Rosling A."/>
        </authorList>
    </citation>
    <scope>NUCLEOTIDE SEQUENCE</scope>
    <source>
        <strain evidence="1">MA461A</strain>
    </source>
</reference>